<dbReference type="RefSeq" id="XP_008810771.3">
    <property type="nucleotide sequence ID" value="XM_008812549.4"/>
</dbReference>
<evidence type="ECO:0000313" key="2">
    <source>
        <dbReference type="Proteomes" id="UP000228380"/>
    </source>
</evidence>
<feature type="compositionally biased region" description="Basic and acidic residues" evidence="1">
    <location>
        <begin position="101"/>
        <end position="111"/>
    </location>
</feature>
<gene>
    <name evidence="3" type="primary">LOC103722108</name>
</gene>
<dbReference type="PANTHER" id="PTHR22684:SF0">
    <property type="entry name" value="RIBOSOME QUALITY CONTROL COMPLEX SUBUNIT TCF25"/>
    <property type="match status" value="1"/>
</dbReference>
<feature type="compositionally biased region" description="Polar residues" evidence="1">
    <location>
        <begin position="78"/>
        <end position="90"/>
    </location>
</feature>
<protein>
    <submittedName>
        <fullName evidence="3">Transcription factor 25</fullName>
    </submittedName>
</protein>
<organism evidence="2 3">
    <name type="scientific">Phoenix dactylifera</name>
    <name type="common">Date palm</name>
    <dbReference type="NCBI Taxonomy" id="42345"/>
    <lineage>
        <taxon>Eukaryota</taxon>
        <taxon>Viridiplantae</taxon>
        <taxon>Streptophyta</taxon>
        <taxon>Embryophyta</taxon>
        <taxon>Tracheophyta</taxon>
        <taxon>Spermatophyta</taxon>
        <taxon>Magnoliopsida</taxon>
        <taxon>Liliopsida</taxon>
        <taxon>Arecaceae</taxon>
        <taxon>Coryphoideae</taxon>
        <taxon>Phoeniceae</taxon>
        <taxon>Phoenix</taxon>
    </lineage>
</organism>
<dbReference type="OrthoDB" id="205993at2759"/>
<dbReference type="Pfam" id="PF04910">
    <property type="entry name" value="Tcf25"/>
    <property type="match status" value="1"/>
</dbReference>
<dbReference type="AlphaFoldDB" id="A0A8B7D0J3"/>
<accession>A0A8B7D0J3</accession>
<sequence length="629" mass="70714">MSARSLRRVLKEEDKSLGLSSVNLGLDAAGGSDEGTDSPVSAAPSKNPFDLLDDQEDEQEVAGGNQLEDANGQEHPVITNSSNVDPASNCKSKKKKKKNKDKSASRKPRAEETLDLILEDLSISRKPSPQIGPENIKAVSDEAPIDTKKHGTSFVLVVDPRYLKAENELRKIFGSKVVNSFENHHTSGSSRQIRGGRRAVHNPRKTILISPPIYWPRWDGSMSMELLETKDHQNYFRYVHSPSYGHAQEAFEAAKAANDLNAIASILAHYPYHIESLLTFGEIFKYSGEHQSSADAIGKCLFALECAWHPLFNPLQGNCQLKYSHDANKPLFSALFNHMKNMDRRGCHRSALEVCKLLLSLDSDDPMGALFCVDYFSLRAQEYQWLEKFAEEYRSDNSLWLFPNFSYSLAVARFYLERDAASKENTAQTEKATSSDLMKQALMLHPLVLQKLVAKAPLKDSVWAQILKNSFFGSAKAGSPSLEHLINIYVERSYLIWRFPELQNLLKEAALLVIESLKQNSSEARDWSCVRKEAFSSEKNEYSHLMVSDFSDTTPSIPPEELRQFMVGPQMVHEMQDGDREGIPERARAPREVAGRNAAIVFLESLLPWMDYGNDRNGQPDGQDQNIED</sequence>
<feature type="region of interest" description="Disordered" evidence="1">
    <location>
        <begin position="1"/>
        <end position="111"/>
    </location>
</feature>
<dbReference type="Proteomes" id="UP000228380">
    <property type="component" value="Unplaced"/>
</dbReference>
<proteinExistence type="predicted"/>
<dbReference type="GO" id="GO:1990112">
    <property type="term" value="C:RQC complex"/>
    <property type="evidence" value="ECO:0007669"/>
    <property type="project" value="TreeGrafter"/>
</dbReference>
<feature type="compositionally biased region" description="Basic residues" evidence="1">
    <location>
        <begin position="91"/>
        <end position="100"/>
    </location>
</feature>
<dbReference type="PANTHER" id="PTHR22684">
    <property type="entry name" value="NULP1-RELATED"/>
    <property type="match status" value="1"/>
</dbReference>
<reference evidence="3" key="1">
    <citation type="submission" date="2025-08" db="UniProtKB">
        <authorList>
            <consortium name="RefSeq"/>
        </authorList>
    </citation>
    <scope>IDENTIFICATION</scope>
    <source>
        <tissue evidence="3">Young leaves</tissue>
    </source>
</reference>
<dbReference type="InterPro" id="IPR006994">
    <property type="entry name" value="TCF25/Rqc1"/>
</dbReference>
<evidence type="ECO:0000313" key="3">
    <source>
        <dbReference type="RefSeq" id="XP_008810771.3"/>
    </source>
</evidence>
<dbReference type="GeneID" id="103722108"/>
<evidence type="ECO:0000256" key="1">
    <source>
        <dbReference type="SAM" id="MobiDB-lite"/>
    </source>
</evidence>
<name>A0A8B7D0J3_PHODC</name>
<feature type="compositionally biased region" description="Acidic residues" evidence="1">
    <location>
        <begin position="51"/>
        <end position="60"/>
    </location>
</feature>
<keyword evidence="2" id="KW-1185">Reference proteome</keyword>
<dbReference type="KEGG" id="pda:103722108"/>